<dbReference type="PANTHER" id="PTHR34069">
    <property type="entry name" value="3-OXOACYL-[ACYL-CARRIER-PROTEIN] SYNTHASE 3"/>
    <property type="match status" value="1"/>
</dbReference>
<comment type="caution">
    <text evidence="6">The sequence shown here is derived from an EMBL/GenBank/DDBJ whole genome shotgun (WGS) entry which is preliminary data.</text>
</comment>
<name>A0A540WFP2_9ACTN</name>
<dbReference type="Gene3D" id="3.40.47.10">
    <property type="match status" value="2"/>
</dbReference>
<evidence type="ECO:0000256" key="1">
    <source>
        <dbReference type="ARBA" id="ARBA00022490"/>
    </source>
</evidence>
<dbReference type="InterPro" id="IPR016039">
    <property type="entry name" value="Thiolase-like"/>
</dbReference>
<dbReference type="AlphaFoldDB" id="A0A540WFP2"/>
<evidence type="ECO:0000313" key="6">
    <source>
        <dbReference type="EMBL" id="TQF07839.1"/>
    </source>
</evidence>
<keyword evidence="2" id="KW-0808">Transferase</keyword>
<organism evidence="6 7">
    <name type="scientific">Kitasatospora acidiphila</name>
    <dbReference type="NCBI Taxonomy" id="2567942"/>
    <lineage>
        <taxon>Bacteria</taxon>
        <taxon>Bacillati</taxon>
        <taxon>Actinomycetota</taxon>
        <taxon>Actinomycetes</taxon>
        <taxon>Kitasatosporales</taxon>
        <taxon>Streptomycetaceae</taxon>
        <taxon>Kitasatospora</taxon>
    </lineage>
</organism>
<dbReference type="Pfam" id="PF08541">
    <property type="entry name" value="ACP_syn_III_C"/>
    <property type="match status" value="1"/>
</dbReference>
<dbReference type="Pfam" id="PF08545">
    <property type="entry name" value="ACP_syn_III"/>
    <property type="match status" value="1"/>
</dbReference>
<evidence type="ECO:0000256" key="3">
    <source>
        <dbReference type="ARBA" id="ARBA00023315"/>
    </source>
</evidence>
<dbReference type="InterPro" id="IPR013751">
    <property type="entry name" value="ACP_syn_III_N"/>
</dbReference>
<evidence type="ECO:0000256" key="2">
    <source>
        <dbReference type="ARBA" id="ARBA00022679"/>
    </source>
</evidence>
<accession>A0A540WFP2</accession>
<protein>
    <submittedName>
        <fullName evidence="6">Ketoacyl-ACP synthase III</fullName>
    </submittedName>
</protein>
<feature type="domain" description="Beta-ketoacyl-[acyl-carrier-protein] synthase III N-terminal" evidence="5">
    <location>
        <begin position="93"/>
        <end position="168"/>
    </location>
</feature>
<proteinExistence type="predicted"/>
<gene>
    <name evidence="6" type="ORF">E6W39_38535</name>
</gene>
<feature type="domain" description="Beta-ketoacyl-[acyl-carrier-protein] synthase III C-terminal" evidence="4">
    <location>
        <begin position="236"/>
        <end position="325"/>
    </location>
</feature>
<dbReference type="GO" id="GO:0044550">
    <property type="term" value="P:secondary metabolite biosynthetic process"/>
    <property type="evidence" value="ECO:0007669"/>
    <property type="project" value="TreeGrafter"/>
</dbReference>
<dbReference type="GO" id="GO:0006633">
    <property type="term" value="P:fatty acid biosynthetic process"/>
    <property type="evidence" value="ECO:0007669"/>
    <property type="project" value="InterPro"/>
</dbReference>
<dbReference type="OrthoDB" id="9788274at2"/>
<keyword evidence="3" id="KW-0012">Acyltransferase</keyword>
<dbReference type="InterPro" id="IPR013747">
    <property type="entry name" value="ACP_syn_III_C"/>
</dbReference>
<dbReference type="GO" id="GO:0004315">
    <property type="term" value="F:3-oxoacyl-[acyl-carrier-protein] synthase activity"/>
    <property type="evidence" value="ECO:0007669"/>
    <property type="project" value="InterPro"/>
</dbReference>
<dbReference type="Proteomes" id="UP000319103">
    <property type="component" value="Unassembled WGS sequence"/>
</dbReference>
<dbReference type="SUPFAM" id="SSF53901">
    <property type="entry name" value="Thiolase-like"/>
    <property type="match status" value="1"/>
</dbReference>
<evidence type="ECO:0000259" key="5">
    <source>
        <dbReference type="Pfam" id="PF08545"/>
    </source>
</evidence>
<sequence>MAEREAQIAAAGPYAPPPGLLTQLTGVRGVHLLDDDQQASDLAVAAARKLLAEQGTAAADIDLMIFAAASQDLAEPATAHLVAAKLGLSCPVFDVKNACNSVLNAMQTAEALIATGQYRRVVVACGEALSLATRLHLPDAQAFARALPSYGFSDAGCALLLTAREADHDDPLLATGVVASRFAADSTVWSSATIRGGGTIAARQAPDPQAGWFQMESSRMRETLRELTFRQVFPLLDELGLTLGDFAFVGVHQVAVADLDYVCGPQVGVPRDRLVVTVEQHGNVASASLPLQLARALETGLAGPGDLIALVGLAAGSSAGIVIIRL</sequence>
<keyword evidence="1" id="KW-0963">Cytoplasm</keyword>
<keyword evidence="7" id="KW-1185">Reference proteome</keyword>
<evidence type="ECO:0000313" key="7">
    <source>
        <dbReference type="Proteomes" id="UP000319103"/>
    </source>
</evidence>
<dbReference type="EMBL" id="VIGB01000003">
    <property type="protein sequence ID" value="TQF07839.1"/>
    <property type="molecule type" value="Genomic_DNA"/>
</dbReference>
<evidence type="ECO:0000259" key="4">
    <source>
        <dbReference type="Pfam" id="PF08541"/>
    </source>
</evidence>
<reference evidence="6 7" key="1">
    <citation type="submission" date="2019-06" db="EMBL/GenBank/DDBJ databases">
        <title>Description of Kitasatospora acidophila sp. nov. isolated from pine grove soil, and reclassification of Streptomyces novaecaesareae to Kitasatospora novaeceasareae comb. nov.</title>
        <authorList>
            <person name="Kim M.J."/>
        </authorList>
    </citation>
    <scope>NUCLEOTIDE SEQUENCE [LARGE SCALE GENOMIC DNA]</scope>
    <source>
        <strain evidence="6 7">MMS16-CNU292</strain>
    </source>
</reference>
<dbReference type="PANTHER" id="PTHR34069:SF2">
    <property type="entry name" value="BETA-KETOACYL-[ACYL-CARRIER-PROTEIN] SYNTHASE III"/>
    <property type="match status" value="1"/>
</dbReference>